<dbReference type="Proteomes" id="UP000054995">
    <property type="component" value="Unassembled WGS sequence"/>
</dbReference>
<protein>
    <submittedName>
        <fullName evidence="1">Uncharacterized protein</fullName>
    </submittedName>
</protein>
<keyword evidence="2" id="KW-1185">Reference proteome</keyword>
<sequence length="98" mass="11590">MKLPSEHIKSDHPMDIIIHLIILCKPIFLITHTHTETLTVLVIEDENLSFISVFCSELRTVKKRIEWCSNPSLRGFIAEYVCYKWEIEKQPEKYTKKT</sequence>
<name>A0A0V1FXC6_TRIPS</name>
<dbReference type="EMBL" id="JYDT01000020">
    <property type="protein sequence ID" value="KRY90513.1"/>
    <property type="molecule type" value="Genomic_DNA"/>
</dbReference>
<accession>A0A0V1FXC6</accession>
<organism evidence="1 2">
    <name type="scientific">Trichinella pseudospiralis</name>
    <name type="common">Parasitic roundworm</name>
    <dbReference type="NCBI Taxonomy" id="6337"/>
    <lineage>
        <taxon>Eukaryota</taxon>
        <taxon>Metazoa</taxon>
        <taxon>Ecdysozoa</taxon>
        <taxon>Nematoda</taxon>
        <taxon>Enoplea</taxon>
        <taxon>Dorylaimia</taxon>
        <taxon>Trichinellida</taxon>
        <taxon>Trichinellidae</taxon>
        <taxon>Trichinella</taxon>
    </lineage>
</organism>
<evidence type="ECO:0000313" key="1">
    <source>
        <dbReference type="EMBL" id="KRY90513.1"/>
    </source>
</evidence>
<comment type="caution">
    <text evidence="1">The sequence shown here is derived from an EMBL/GenBank/DDBJ whole genome shotgun (WGS) entry which is preliminary data.</text>
</comment>
<evidence type="ECO:0000313" key="2">
    <source>
        <dbReference type="Proteomes" id="UP000054995"/>
    </source>
</evidence>
<proteinExistence type="predicted"/>
<gene>
    <name evidence="1" type="ORF">T4D_11549</name>
</gene>
<reference evidence="1 2" key="1">
    <citation type="submission" date="2015-01" db="EMBL/GenBank/DDBJ databases">
        <title>Evolution of Trichinella species and genotypes.</title>
        <authorList>
            <person name="Korhonen P.K."/>
            <person name="Edoardo P."/>
            <person name="Giuseppe L.R."/>
            <person name="Gasser R.B."/>
        </authorList>
    </citation>
    <scope>NUCLEOTIDE SEQUENCE [LARGE SCALE GENOMIC DNA]</scope>
    <source>
        <strain evidence="1">ISS470</strain>
    </source>
</reference>
<dbReference type="AlphaFoldDB" id="A0A0V1FXC6"/>